<keyword evidence="2" id="KW-0812">Transmembrane</keyword>
<dbReference type="EMBL" id="JAGPXC010000002">
    <property type="protein sequence ID" value="KAH6658520.1"/>
    <property type="molecule type" value="Genomic_DNA"/>
</dbReference>
<comment type="caution">
    <text evidence="3">The sequence shown here is derived from an EMBL/GenBank/DDBJ whole genome shotgun (WGS) entry which is preliminary data.</text>
</comment>
<feature type="transmembrane region" description="Helical" evidence="2">
    <location>
        <begin position="16"/>
        <end position="36"/>
    </location>
</feature>
<keyword evidence="2" id="KW-1133">Transmembrane helix</keyword>
<feature type="compositionally biased region" description="Basic and acidic residues" evidence="1">
    <location>
        <begin position="65"/>
        <end position="81"/>
    </location>
</feature>
<feature type="compositionally biased region" description="Basic and acidic residues" evidence="1">
    <location>
        <begin position="384"/>
        <end position="395"/>
    </location>
</feature>
<feature type="region of interest" description="Disordered" evidence="1">
    <location>
        <begin position="40"/>
        <end position="104"/>
    </location>
</feature>
<accession>A0A9P9A327</accession>
<feature type="compositionally biased region" description="Basic and acidic residues" evidence="1">
    <location>
        <begin position="366"/>
        <end position="376"/>
    </location>
</feature>
<dbReference type="PANTHER" id="PTHR42354:SF1">
    <property type="entry name" value="C2H2-TYPE DOMAIN-CONTAINING PROTEIN"/>
    <property type="match status" value="1"/>
</dbReference>
<organism evidence="3 4">
    <name type="scientific">Truncatella angustata</name>
    <dbReference type="NCBI Taxonomy" id="152316"/>
    <lineage>
        <taxon>Eukaryota</taxon>
        <taxon>Fungi</taxon>
        <taxon>Dikarya</taxon>
        <taxon>Ascomycota</taxon>
        <taxon>Pezizomycotina</taxon>
        <taxon>Sordariomycetes</taxon>
        <taxon>Xylariomycetidae</taxon>
        <taxon>Amphisphaeriales</taxon>
        <taxon>Sporocadaceae</taxon>
        <taxon>Truncatella</taxon>
    </lineage>
</organism>
<dbReference type="OrthoDB" id="5309037at2759"/>
<evidence type="ECO:0000256" key="1">
    <source>
        <dbReference type="SAM" id="MobiDB-lite"/>
    </source>
</evidence>
<protein>
    <submittedName>
        <fullName evidence="3">Uncharacterized protein</fullName>
    </submittedName>
</protein>
<dbReference type="Proteomes" id="UP000758603">
    <property type="component" value="Unassembled WGS sequence"/>
</dbReference>
<keyword evidence="4" id="KW-1185">Reference proteome</keyword>
<feature type="compositionally biased region" description="Gly residues" evidence="1">
    <location>
        <begin position="85"/>
        <end position="97"/>
    </location>
</feature>
<dbReference type="AlphaFoldDB" id="A0A9P9A327"/>
<name>A0A9P9A327_9PEZI</name>
<evidence type="ECO:0000313" key="4">
    <source>
        <dbReference type="Proteomes" id="UP000758603"/>
    </source>
</evidence>
<evidence type="ECO:0000313" key="3">
    <source>
        <dbReference type="EMBL" id="KAH6658520.1"/>
    </source>
</evidence>
<proteinExistence type="predicted"/>
<dbReference type="PANTHER" id="PTHR42354">
    <property type="entry name" value="C2H2-TYPE DOMAIN-CONTAINING PROTEIN"/>
    <property type="match status" value="1"/>
</dbReference>
<keyword evidence="2" id="KW-0472">Membrane</keyword>
<gene>
    <name evidence="3" type="ORF">BKA67DRAFT_656708</name>
</gene>
<feature type="region of interest" description="Disordered" evidence="1">
    <location>
        <begin position="349"/>
        <end position="403"/>
    </location>
</feature>
<evidence type="ECO:0000256" key="2">
    <source>
        <dbReference type="SAM" id="Phobius"/>
    </source>
</evidence>
<sequence length="403" mass="45033">MNYSSMIEEKNLKKTFIIATLCSTLVGTFSSSIGLWDRVQDRRKQRKRDTKQDDKIASIQAQLDESERRNKDKDGQLERLSTHGGSRGGGGGGGGGGGDRDDVGYALQRSGAAISREFDEGYAQLGRRFAVGDPVTENRLQAQVIALQQTVINVLQDALYSGRPLDAHDMSRLIAASNAARDGSLDALRGQRRRQMLALDEPAAPIGPPKRASTIMDAEPLYCRYALDLQYVRNKPLAAAFAPGGSCRCPGCGVRLDVESDDFWEIDKRAPRVVMDGRYEREVLEEREFHLGQRFVVKCHTPDGEYACVLCSRHRERDAICPTVKSLINHVGKFHDIRELEQEVDFDQQSRTLPLALPAPPPPRRNSRDRQEKQRALEYSPAVRQRDDFELDGRSSGRASNYS</sequence>
<dbReference type="GeneID" id="70135878"/>
<reference evidence="3" key="1">
    <citation type="journal article" date="2021" name="Nat. Commun.">
        <title>Genetic determinants of endophytism in the Arabidopsis root mycobiome.</title>
        <authorList>
            <person name="Mesny F."/>
            <person name="Miyauchi S."/>
            <person name="Thiergart T."/>
            <person name="Pickel B."/>
            <person name="Atanasova L."/>
            <person name="Karlsson M."/>
            <person name="Huettel B."/>
            <person name="Barry K.W."/>
            <person name="Haridas S."/>
            <person name="Chen C."/>
            <person name="Bauer D."/>
            <person name="Andreopoulos W."/>
            <person name="Pangilinan J."/>
            <person name="LaButti K."/>
            <person name="Riley R."/>
            <person name="Lipzen A."/>
            <person name="Clum A."/>
            <person name="Drula E."/>
            <person name="Henrissat B."/>
            <person name="Kohler A."/>
            <person name="Grigoriev I.V."/>
            <person name="Martin F.M."/>
            <person name="Hacquard S."/>
        </authorList>
    </citation>
    <scope>NUCLEOTIDE SEQUENCE</scope>
    <source>
        <strain evidence="3">MPI-SDFR-AT-0073</strain>
    </source>
</reference>
<dbReference type="RefSeq" id="XP_045962754.1">
    <property type="nucleotide sequence ID" value="XM_046106987.1"/>
</dbReference>